<sequence length="140" mass="16192">MPLWHIYHPADTYTDQDKQDFAADITEIYTRVGLPAFYVVVQFHEMPADSVFVGGKPSGETVRVVVKHLARHLDDPERRKRMTEYIDTVMRPYTGDRGLHLEFHIEDTPRDQWMIAGLWPPAQGSDAEKAWAQANRPIPY</sequence>
<proteinExistence type="predicted"/>
<dbReference type="Pfam" id="PF14832">
    <property type="entry name" value="Tautomerase_3"/>
    <property type="match status" value="1"/>
</dbReference>
<feature type="domain" description="Tautomerase cis-CaaD-like" evidence="1">
    <location>
        <begin position="1"/>
        <end position="136"/>
    </location>
</feature>
<comment type="caution">
    <text evidence="2">The sequence shown here is derived from an EMBL/GenBank/DDBJ whole genome shotgun (WGS) entry which is preliminary data.</text>
</comment>
<protein>
    <submittedName>
        <fullName evidence="2">4-oxalocrotonate tautomerase</fullName>
    </submittedName>
</protein>
<name>A0A7K1UND4_9NOCA</name>
<dbReference type="AlphaFoldDB" id="A0A7K1UND4"/>
<keyword evidence="3" id="KW-1185">Reference proteome</keyword>
<dbReference type="EMBL" id="WRPP01000001">
    <property type="protein sequence ID" value="MVU75837.1"/>
    <property type="molecule type" value="Genomic_DNA"/>
</dbReference>
<evidence type="ECO:0000259" key="1">
    <source>
        <dbReference type="Pfam" id="PF14832"/>
    </source>
</evidence>
<dbReference type="Proteomes" id="UP000466794">
    <property type="component" value="Unassembled WGS sequence"/>
</dbReference>
<dbReference type="RefSeq" id="WP_157354625.1">
    <property type="nucleotide sequence ID" value="NZ_WRPP01000001.1"/>
</dbReference>
<dbReference type="Gene3D" id="3.30.429.10">
    <property type="entry name" value="Macrophage Migration Inhibitory Factor"/>
    <property type="match status" value="1"/>
</dbReference>
<evidence type="ECO:0000313" key="3">
    <source>
        <dbReference type="Proteomes" id="UP000466794"/>
    </source>
</evidence>
<accession>A0A7K1UND4</accession>
<gene>
    <name evidence="2" type="ORF">GPX89_01090</name>
</gene>
<dbReference type="InterPro" id="IPR014347">
    <property type="entry name" value="Tautomerase/MIF_sf"/>
</dbReference>
<reference evidence="2 3" key="1">
    <citation type="submission" date="2019-12" db="EMBL/GenBank/DDBJ databases">
        <title>Nocardia sp. nov. ET3-3 isolated from soil.</title>
        <authorList>
            <person name="Kanchanasin P."/>
            <person name="Tanasupawat S."/>
            <person name="Yuki M."/>
            <person name="Kudo T."/>
        </authorList>
    </citation>
    <scope>NUCLEOTIDE SEQUENCE [LARGE SCALE GENOMIC DNA]</scope>
    <source>
        <strain evidence="2 3">ET3-3</strain>
    </source>
</reference>
<dbReference type="SUPFAM" id="SSF55331">
    <property type="entry name" value="Tautomerase/MIF"/>
    <property type="match status" value="1"/>
</dbReference>
<organism evidence="2 3">
    <name type="scientific">Nocardia terrae</name>
    <dbReference type="NCBI Taxonomy" id="2675851"/>
    <lineage>
        <taxon>Bacteria</taxon>
        <taxon>Bacillati</taxon>
        <taxon>Actinomycetota</taxon>
        <taxon>Actinomycetes</taxon>
        <taxon>Mycobacteriales</taxon>
        <taxon>Nocardiaceae</taxon>
        <taxon>Nocardia</taxon>
    </lineage>
</organism>
<dbReference type="InterPro" id="IPR028116">
    <property type="entry name" value="Cis-CaaD-like"/>
</dbReference>
<evidence type="ECO:0000313" key="2">
    <source>
        <dbReference type="EMBL" id="MVU75837.1"/>
    </source>
</evidence>